<proteinExistence type="predicted"/>
<accession>A0A095Z827</accession>
<name>A0A095Z827_9FIRM</name>
<dbReference type="PANTHER" id="PTHR35787:SF1">
    <property type="entry name" value="GLYCEROL UPTAKE OPERON ANTITERMINATOR REGULATORY PROTEIN"/>
    <property type="match status" value="1"/>
</dbReference>
<dbReference type="AlphaFoldDB" id="A0A095Z827"/>
<dbReference type="Gene3D" id="3.20.20.70">
    <property type="entry name" value="Aldolase class I"/>
    <property type="match status" value="1"/>
</dbReference>
<evidence type="ECO:0000313" key="2">
    <source>
        <dbReference type="Proteomes" id="UP000029579"/>
    </source>
</evidence>
<dbReference type="RefSeq" id="WP_037326963.1">
    <property type="nucleotide sequence ID" value="NZ_JRMW01000026.1"/>
</dbReference>
<dbReference type="EMBL" id="JRMW01000026">
    <property type="protein sequence ID" value="KGF04639.1"/>
    <property type="molecule type" value="Genomic_DNA"/>
</dbReference>
<dbReference type="GO" id="GO:0006071">
    <property type="term" value="P:glycerol metabolic process"/>
    <property type="evidence" value="ECO:0007669"/>
    <property type="project" value="InterPro"/>
</dbReference>
<dbReference type="eggNOG" id="COG1954">
    <property type="taxonomic scope" value="Bacteria"/>
</dbReference>
<dbReference type="InterPro" id="IPR006699">
    <property type="entry name" value="GlpP"/>
</dbReference>
<gene>
    <name evidence="1" type="ORF">HMPREF1630_03150</name>
</gene>
<sequence length="190" mass="21188">MLNIREILYENPVIMAIKDGKDLRECLKEEYIDNKVVFVLFGNIETIPTIVKKLKNKDKIVFVHENLVEGLSSSHYSPNFIKKYTDADGIITTRAQNIYEARRLGLSTVFRFFILDSLSYESIKETIKSTSADLFEVLPGIMPQIIGEIASWSQVPLIAGGLIRDKADAMGAIGAGAIGVSSSNTKIWKM</sequence>
<dbReference type="GO" id="GO:0006355">
    <property type="term" value="P:regulation of DNA-templated transcription"/>
    <property type="evidence" value="ECO:0007669"/>
    <property type="project" value="InterPro"/>
</dbReference>
<dbReference type="Proteomes" id="UP000029579">
    <property type="component" value="Unassembled WGS sequence"/>
</dbReference>
<evidence type="ECO:0000313" key="1">
    <source>
        <dbReference type="EMBL" id="KGF04639.1"/>
    </source>
</evidence>
<dbReference type="Pfam" id="PF04309">
    <property type="entry name" value="G3P_antiterm"/>
    <property type="match status" value="1"/>
</dbReference>
<comment type="caution">
    <text evidence="1">The sequence shown here is derived from an EMBL/GenBank/DDBJ whole genome shotgun (WGS) entry which is preliminary data.</text>
</comment>
<dbReference type="PIRSF" id="PIRSF016897">
    <property type="entry name" value="GlpP"/>
    <property type="match status" value="1"/>
</dbReference>
<dbReference type="SUPFAM" id="SSF110391">
    <property type="entry name" value="GlpP-like"/>
    <property type="match status" value="1"/>
</dbReference>
<protein>
    <recommendedName>
        <fullName evidence="3">Glycerol-3-phosphate responsive antiterminator</fullName>
    </recommendedName>
</protein>
<dbReference type="OrthoDB" id="9799580at2"/>
<organism evidence="1 2">
    <name type="scientific">Anaerococcus lactolyticus S7-1-13</name>
    <dbReference type="NCBI Taxonomy" id="1284686"/>
    <lineage>
        <taxon>Bacteria</taxon>
        <taxon>Bacillati</taxon>
        <taxon>Bacillota</taxon>
        <taxon>Tissierellia</taxon>
        <taxon>Tissierellales</taxon>
        <taxon>Peptoniphilaceae</taxon>
        <taxon>Anaerococcus</taxon>
    </lineage>
</organism>
<evidence type="ECO:0008006" key="3">
    <source>
        <dbReference type="Google" id="ProtNLM"/>
    </source>
</evidence>
<dbReference type="PANTHER" id="PTHR35787">
    <property type="entry name" value="GLYCEROL UPTAKE OPERON ANTITERMINATOR REGULATORY PROTEIN"/>
    <property type="match status" value="1"/>
</dbReference>
<reference evidence="1 2" key="1">
    <citation type="submission" date="2014-07" db="EMBL/GenBank/DDBJ databases">
        <authorList>
            <person name="McCorrison J."/>
            <person name="Sanka R."/>
            <person name="Torralba M."/>
            <person name="Gillis M."/>
            <person name="Haft D.H."/>
            <person name="Methe B."/>
            <person name="Sutton G."/>
            <person name="Nelson K.E."/>
        </authorList>
    </citation>
    <scope>NUCLEOTIDE SEQUENCE [LARGE SCALE GENOMIC DNA]</scope>
    <source>
        <strain evidence="1 2">S7-1-13</strain>
    </source>
</reference>
<dbReference type="InterPro" id="IPR013785">
    <property type="entry name" value="Aldolase_TIM"/>
</dbReference>